<dbReference type="EMBL" id="CAIX01000350">
    <property type="protein sequence ID" value="CCI49840.1"/>
    <property type="molecule type" value="Genomic_DNA"/>
</dbReference>
<evidence type="ECO:0008006" key="5">
    <source>
        <dbReference type="Google" id="ProtNLM"/>
    </source>
</evidence>
<evidence type="ECO:0000313" key="3">
    <source>
        <dbReference type="EMBL" id="CCI49840.1"/>
    </source>
</evidence>
<gene>
    <name evidence="3" type="ORF">BN9_112930</name>
</gene>
<dbReference type="OrthoDB" id="541719at2759"/>
<keyword evidence="4" id="KW-1185">Reference proteome</keyword>
<comment type="similarity">
    <text evidence="1">Belongs to the gonadal family.</text>
</comment>
<feature type="compositionally biased region" description="Polar residues" evidence="2">
    <location>
        <begin position="532"/>
        <end position="545"/>
    </location>
</feature>
<feature type="compositionally biased region" description="Polar residues" evidence="2">
    <location>
        <begin position="173"/>
        <end position="184"/>
    </location>
</feature>
<evidence type="ECO:0000256" key="1">
    <source>
        <dbReference type="ARBA" id="ARBA00005939"/>
    </source>
</evidence>
<proteinExistence type="inferred from homology"/>
<dbReference type="PANTHER" id="PTHR13054:SF2">
    <property type="entry name" value="PROTEIN DGCR6"/>
    <property type="match status" value="1"/>
</dbReference>
<protein>
    <recommendedName>
        <fullName evidence="5">Suppressor of forked domain-containing protein</fullName>
    </recommendedName>
</protein>
<sequence>MTLDLLECTSAWDPNSVIAQAKDTILRSNYVEVQEARVTVDNTLKQWVALVYQYTKSSNENSHHSQSAIQKIITLWVSYANLEIELRQFKQTTKVLEAAVTCPIAGASATTWISFAQFYIERKKFASASKVFTRALTHGLPENEENIIYDRFLSFLKTNVDPSMTMETLKTQVSTTNTHSNPVDTTPAAASVPSPIKTNEENPASPDSEKPCTLVETIKRVDPAIAFVDTTGEIAASKLSAKRERQVESSQSSWKRACLSPDIDEKKYFHSAPLLLPCIPNCPNLLFDLWNEGETQSDVDTSIVEQLSEILKDTTVFQRVKELGTQQRKRDREMLYRWQDLIGTQMKEGTDLFTKHMEAEQGVIETRDVIALKTTHLEQRREFVERCQASQQMFIEICEMDRLHALEAQQNALKALDIPKMKVSSDLELVTLQRAIVALILETEQLWRQEVVEVKKSPIDVEKTGSFPPGRNTSRRERRRDNQDSHNARGRAHGGSRGRNGRRNGGAKPTRSSSPFGRSRQRRENRDGSFARPTSQHAQPASFTRPQHPGFPPLAADSFRSPFDVSQRGESYQANFGSESGVFYSNTGASGYNMPFENTAATFAGHRGAQNGRGRGGNRSGYRATSYAPSEQPPFREAFEFPRANNSMPNADHAFRYQENLENASFQSGAHAYPLQYAGAGNPTHAVLNGPIAYRQGHGGDGSGEGRHHPFQMKPTSTFRQNGSRRGAGGRGRYTGRR</sequence>
<feature type="region of interest" description="Disordered" evidence="2">
    <location>
        <begin position="606"/>
        <end position="631"/>
    </location>
</feature>
<comment type="caution">
    <text evidence="3">The sequence shown here is derived from an EMBL/GenBank/DDBJ whole genome shotgun (WGS) entry which is preliminary data.</text>
</comment>
<evidence type="ECO:0000256" key="2">
    <source>
        <dbReference type="SAM" id="MobiDB-lite"/>
    </source>
</evidence>
<reference evidence="3 4" key="1">
    <citation type="submission" date="2012-05" db="EMBL/GenBank/DDBJ databases">
        <title>Recombination and specialization in a pathogen metapopulation.</title>
        <authorList>
            <person name="Gardiner A."/>
            <person name="Kemen E."/>
            <person name="Schultz-Larsen T."/>
            <person name="MacLean D."/>
            <person name="Van Oosterhout C."/>
            <person name="Jones J.D.G."/>
        </authorList>
    </citation>
    <scope>NUCLEOTIDE SEQUENCE [LARGE SCALE GENOMIC DNA]</scope>
    <source>
        <strain evidence="3 4">Ac Nc2</strain>
    </source>
</reference>
<name>A0A024GU09_9STRA</name>
<feature type="compositionally biased region" description="Basic residues" evidence="2">
    <location>
        <begin position="488"/>
        <end position="502"/>
    </location>
</feature>
<organism evidence="3 4">
    <name type="scientific">Albugo candida</name>
    <dbReference type="NCBI Taxonomy" id="65357"/>
    <lineage>
        <taxon>Eukaryota</taxon>
        <taxon>Sar</taxon>
        <taxon>Stramenopiles</taxon>
        <taxon>Oomycota</taxon>
        <taxon>Peronosporomycetes</taxon>
        <taxon>Albuginales</taxon>
        <taxon>Albuginaceae</taxon>
        <taxon>Albugo</taxon>
    </lineage>
</organism>
<evidence type="ECO:0000313" key="4">
    <source>
        <dbReference type="Proteomes" id="UP000053237"/>
    </source>
</evidence>
<dbReference type="PANTHER" id="PTHR13054">
    <property type="entry name" value="DIGEORGE SYNDROME CRITICAL REGION 6 DGCR6 FAMILY MEMBER"/>
    <property type="match status" value="1"/>
</dbReference>
<feature type="region of interest" description="Disordered" evidence="2">
    <location>
        <begin position="173"/>
        <end position="210"/>
    </location>
</feature>
<dbReference type="SUPFAM" id="SSF48452">
    <property type="entry name" value="TPR-like"/>
    <property type="match status" value="1"/>
</dbReference>
<feature type="region of interest" description="Disordered" evidence="2">
    <location>
        <begin position="695"/>
        <end position="738"/>
    </location>
</feature>
<dbReference type="InterPro" id="IPR011990">
    <property type="entry name" value="TPR-like_helical_dom_sf"/>
</dbReference>
<feature type="region of interest" description="Disordered" evidence="2">
    <location>
        <begin position="461"/>
        <end position="561"/>
    </location>
</feature>
<dbReference type="InParanoid" id="A0A024GU09"/>
<dbReference type="InterPro" id="IPR010849">
    <property type="entry name" value="Gonadal"/>
</dbReference>
<dbReference type="AlphaFoldDB" id="A0A024GU09"/>
<dbReference type="Proteomes" id="UP000053237">
    <property type="component" value="Unassembled WGS sequence"/>
</dbReference>
<accession>A0A024GU09</accession>
<feature type="compositionally biased region" description="Gly residues" evidence="2">
    <location>
        <begin position="726"/>
        <end position="738"/>
    </location>
</feature>
<dbReference type="Gene3D" id="1.25.40.10">
    <property type="entry name" value="Tetratricopeptide repeat domain"/>
    <property type="match status" value="1"/>
</dbReference>